<dbReference type="GO" id="GO:0003886">
    <property type="term" value="F:DNA (cytosine-5-)-methyltransferase activity"/>
    <property type="evidence" value="ECO:0007669"/>
    <property type="project" value="UniProtKB-EC"/>
</dbReference>
<sequence length="325" mass="36278">FLDRQPHLIDSKFFSPQNRTRCYWGNIPGMYQPIPQDLLAKSYPLSDCIANIGERTALAEKVNCITTNSNSLKPVIRMNNHTDFPWITEIEQIFGFPKHYTDVGNLSMRERQAVIGRSWSVGVIEYLLKPLTKYYPTKNSVRNGKALSVNGNQGNVEKNKVSRTFDVLGACPQKYHNSGSSSSACKGLVTHSSGESKTERNNTERSTPVWGDEKHYVAGLPIYTESNLGSAFTNVDHNKCHYLEVNNNIEKKGLKCAVSSKRDSRDNVTGVDNGEYVDISLNSKFKQRSKLFVQSVSRSSSSEPDSSVLNDPYDADLSDEGASDF</sequence>
<feature type="region of interest" description="Disordered" evidence="1">
    <location>
        <begin position="295"/>
        <end position="325"/>
    </location>
</feature>
<keyword evidence="2" id="KW-0489">Methyltransferase</keyword>
<evidence type="ECO:0000256" key="1">
    <source>
        <dbReference type="SAM" id="MobiDB-lite"/>
    </source>
</evidence>
<dbReference type="AlphaFoldDB" id="A0AAN8WR61"/>
<gene>
    <name evidence="2" type="primary">DNMT3A_1</name>
    <name evidence="2" type="ORF">SK128_018597</name>
</gene>
<feature type="compositionally biased region" description="Low complexity" evidence="1">
    <location>
        <begin position="295"/>
        <end position="308"/>
    </location>
</feature>
<feature type="non-terminal residue" evidence="2">
    <location>
        <position position="1"/>
    </location>
</feature>
<organism evidence="2 3">
    <name type="scientific">Halocaridina rubra</name>
    <name type="common">Hawaiian red shrimp</name>
    <dbReference type="NCBI Taxonomy" id="373956"/>
    <lineage>
        <taxon>Eukaryota</taxon>
        <taxon>Metazoa</taxon>
        <taxon>Ecdysozoa</taxon>
        <taxon>Arthropoda</taxon>
        <taxon>Crustacea</taxon>
        <taxon>Multicrustacea</taxon>
        <taxon>Malacostraca</taxon>
        <taxon>Eumalacostraca</taxon>
        <taxon>Eucarida</taxon>
        <taxon>Decapoda</taxon>
        <taxon>Pleocyemata</taxon>
        <taxon>Caridea</taxon>
        <taxon>Atyoidea</taxon>
        <taxon>Atyidae</taxon>
        <taxon>Halocaridina</taxon>
    </lineage>
</organism>
<proteinExistence type="predicted"/>
<keyword evidence="2" id="KW-0808">Transferase</keyword>
<dbReference type="Proteomes" id="UP001381693">
    <property type="component" value="Unassembled WGS sequence"/>
</dbReference>
<dbReference type="InterPro" id="IPR029063">
    <property type="entry name" value="SAM-dependent_MTases_sf"/>
</dbReference>
<keyword evidence="3" id="KW-1185">Reference proteome</keyword>
<dbReference type="Gene3D" id="3.40.50.150">
    <property type="entry name" value="Vaccinia Virus protein VP39"/>
    <property type="match status" value="1"/>
</dbReference>
<evidence type="ECO:0000313" key="3">
    <source>
        <dbReference type="Proteomes" id="UP001381693"/>
    </source>
</evidence>
<dbReference type="EMBL" id="JAXCGZ010015218">
    <property type="protein sequence ID" value="KAK7070846.1"/>
    <property type="molecule type" value="Genomic_DNA"/>
</dbReference>
<comment type="caution">
    <text evidence="2">The sequence shown here is derived from an EMBL/GenBank/DDBJ whole genome shotgun (WGS) entry which is preliminary data.</text>
</comment>
<evidence type="ECO:0000313" key="2">
    <source>
        <dbReference type="EMBL" id="KAK7070846.1"/>
    </source>
</evidence>
<protein>
    <submittedName>
        <fullName evidence="2">DNA (Cytosine-5)-methyltransferase 3A</fullName>
        <ecNumber evidence="2">2.1.1.37</ecNumber>
    </submittedName>
</protein>
<dbReference type="Gene3D" id="2.20.70.90">
    <property type="match status" value="1"/>
</dbReference>
<reference evidence="2 3" key="1">
    <citation type="submission" date="2023-11" db="EMBL/GenBank/DDBJ databases">
        <title>Halocaridina rubra genome assembly.</title>
        <authorList>
            <person name="Smith C."/>
        </authorList>
    </citation>
    <scope>NUCLEOTIDE SEQUENCE [LARGE SCALE GENOMIC DNA]</scope>
    <source>
        <strain evidence="2">EP-1</strain>
        <tissue evidence="2">Whole</tissue>
    </source>
</reference>
<name>A0AAN8WR61_HALRR</name>
<feature type="compositionally biased region" description="Acidic residues" evidence="1">
    <location>
        <begin position="313"/>
        <end position="325"/>
    </location>
</feature>
<dbReference type="GO" id="GO:0032259">
    <property type="term" value="P:methylation"/>
    <property type="evidence" value="ECO:0007669"/>
    <property type="project" value="UniProtKB-KW"/>
</dbReference>
<feature type="compositionally biased region" description="Basic and acidic residues" evidence="1">
    <location>
        <begin position="194"/>
        <end position="203"/>
    </location>
</feature>
<dbReference type="SUPFAM" id="SSF53335">
    <property type="entry name" value="S-adenosyl-L-methionine-dependent methyltransferases"/>
    <property type="match status" value="1"/>
</dbReference>
<feature type="region of interest" description="Disordered" evidence="1">
    <location>
        <begin position="175"/>
        <end position="207"/>
    </location>
</feature>
<accession>A0AAN8WR61</accession>
<feature type="compositionally biased region" description="Polar residues" evidence="1">
    <location>
        <begin position="175"/>
        <end position="193"/>
    </location>
</feature>
<dbReference type="EC" id="2.1.1.37" evidence="2"/>